<reference evidence="2" key="1">
    <citation type="submission" date="2020-06" db="EMBL/GenBank/DDBJ databases">
        <authorList>
            <person name="Dong N."/>
        </authorList>
    </citation>
    <scope>NUCLEOTIDE SEQUENCE</scope>
    <source>
        <strain evidence="2">DF46-2-2</strain>
    </source>
</reference>
<sequence>MLKSITTLSCTALALAALSSPVSAESFEHSPEATSHERCFSERDSLFHRNFDKFNKKYNFSEDSYFEYNFAKRHYTELSNTIAKDATTTYPGEVIRHVVFKEGIEVYYAKNSNSNKQMTLYVIINGPSFIFADKIKVGVSQQTVLETLGKECLGGSSTDELSYLLDESDSTVEFNFKNNKLTNINYNFLF</sequence>
<comment type="caution">
    <text evidence="2">The sequence shown here is derived from an EMBL/GenBank/DDBJ whole genome shotgun (WGS) entry which is preliminary data.</text>
</comment>
<keyword evidence="1" id="KW-0732">Signal</keyword>
<accession>A0AAW7DPR4</accession>
<feature type="signal peptide" evidence="1">
    <location>
        <begin position="1"/>
        <end position="24"/>
    </location>
</feature>
<proteinExistence type="predicted"/>
<organism evidence="2 3">
    <name type="scientific">Thiopseudomonas alkaliphila</name>
    <dbReference type="NCBI Taxonomy" id="1697053"/>
    <lineage>
        <taxon>Bacteria</taxon>
        <taxon>Pseudomonadati</taxon>
        <taxon>Pseudomonadota</taxon>
        <taxon>Gammaproteobacteria</taxon>
        <taxon>Pseudomonadales</taxon>
        <taxon>Pseudomonadaceae</taxon>
        <taxon>Thiopseudomonas</taxon>
    </lineage>
</organism>
<dbReference type="Proteomes" id="UP001173465">
    <property type="component" value="Unassembled WGS sequence"/>
</dbReference>
<protein>
    <submittedName>
        <fullName evidence="2">Uncharacterized protein</fullName>
    </submittedName>
</protein>
<name>A0AAW7DPR4_9GAMM</name>
<dbReference type="EMBL" id="JACANB010000001">
    <property type="protein sequence ID" value="MDM1695290.1"/>
    <property type="molecule type" value="Genomic_DNA"/>
</dbReference>
<evidence type="ECO:0000256" key="1">
    <source>
        <dbReference type="SAM" id="SignalP"/>
    </source>
</evidence>
<evidence type="ECO:0000313" key="2">
    <source>
        <dbReference type="EMBL" id="MDM1695290.1"/>
    </source>
</evidence>
<dbReference type="AlphaFoldDB" id="A0AAW7DPR4"/>
<dbReference type="RefSeq" id="WP_286592907.1">
    <property type="nucleotide sequence ID" value="NZ_JACANB010000001.1"/>
</dbReference>
<evidence type="ECO:0000313" key="3">
    <source>
        <dbReference type="Proteomes" id="UP001173465"/>
    </source>
</evidence>
<feature type="chain" id="PRO_5043879991" evidence="1">
    <location>
        <begin position="25"/>
        <end position="190"/>
    </location>
</feature>
<reference evidence="2" key="2">
    <citation type="journal article" date="2022" name="Sci. Total Environ.">
        <title>Prevalence, transmission, and molecular epidemiology of tet(X)-positive bacteria among humans, animals, and environmental niches in China: An epidemiological, and genomic-based study.</title>
        <authorList>
            <person name="Dong N."/>
            <person name="Zeng Y."/>
            <person name="Cai C."/>
            <person name="Sun C."/>
            <person name="Lu J."/>
            <person name="Liu C."/>
            <person name="Zhou H."/>
            <person name="Sun Q."/>
            <person name="Shu L."/>
            <person name="Wang H."/>
            <person name="Wang Y."/>
            <person name="Wang S."/>
            <person name="Wu C."/>
            <person name="Chan E.W."/>
            <person name="Chen G."/>
            <person name="Shen Z."/>
            <person name="Chen S."/>
            <person name="Zhang R."/>
        </authorList>
    </citation>
    <scope>NUCLEOTIDE SEQUENCE</scope>
    <source>
        <strain evidence="2">DF46-2-2</strain>
    </source>
</reference>
<gene>
    <name evidence="2" type="ORF">HX099_01205</name>
</gene>